<protein>
    <submittedName>
        <fullName evidence="1">Uncharacterized protein</fullName>
    </submittedName>
</protein>
<proteinExistence type="predicted"/>
<dbReference type="KEGG" id="age:AA314_01782"/>
<dbReference type="AlphaFoldDB" id="A0AAC8Q485"/>
<dbReference type="InterPro" id="IPR036424">
    <property type="entry name" value="UPP_synth-like_sf"/>
</dbReference>
<evidence type="ECO:0000313" key="2">
    <source>
        <dbReference type="Proteomes" id="UP000035579"/>
    </source>
</evidence>
<dbReference type="RefSeq" id="WP_156349842.1">
    <property type="nucleotide sequence ID" value="NZ_CP011509.1"/>
</dbReference>
<dbReference type="Gene3D" id="3.40.1180.10">
    <property type="entry name" value="Decaprenyl diphosphate synthase-like"/>
    <property type="match status" value="1"/>
</dbReference>
<sequence length="195" mass="22175">MAMLVRERELLAPYLQNGWRLRLLGAESLPELRPLAEEFAAATPRGEHTLWCSIVAESGAPWNELLQAVVRTGSRTREDAIRALYGEDIPLASLMVAFGKPLVSPEQVPPLLAGKMDCYFTQRPGYRITEREFRTILHDHAYVRRTWRPDKTGRAEEATEFRRAWEEGPLLGLGIRLGPFWYPAPLALPLEELPE</sequence>
<gene>
    <name evidence="1" type="ORF">AA314_01782</name>
</gene>
<dbReference type="EMBL" id="CP011509">
    <property type="protein sequence ID" value="AKJ00156.1"/>
    <property type="molecule type" value="Genomic_DNA"/>
</dbReference>
<dbReference type="Proteomes" id="UP000035579">
    <property type="component" value="Chromosome"/>
</dbReference>
<accession>A0AAC8Q485</accession>
<reference evidence="1 2" key="1">
    <citation type="submission" date="2015-05" db="EMBL/GenBank/DDBJ databases">
        <title>Genome assembly of Archangium gephyra DSM 2261.</title>
        <authorList>
            <person name="Sharma G."/>
            <person name="Subramanian S."/>
        </authorList>
    </citation>
    <scope>NUCLEOTIDE SEQUENCE [LARGE SCALE GENOMIC DNA]</scope>
    <source>
        <strain evidence="1 2">DSM 2261</strain>
    </source>
</reference>
<dbReference type="GO" id="GO:0016765">
    <property type="term" value="F:transferase activity, transferring alkyl or aryl (other than methyl) groups"/>
    <property type="evidence" value="ECO:0007669"/>
    <property type="project" value="InterPro"/>
</dbReference>
<evidence type="ECO:0000313" key="1">
    <source>
        <dbReference type="EMBL" id="AKJ00156.1"/>
    </source>
</evidence>
<organism evidence="1 2">
    <name type="scientific">Archangium gephyra</name>
    <dbReference type="NCBI Taxonomy" id="48"/>
    <lineage>
        <taxon>Bacteria</taxon>
        <taxon>Pseudomonadati</taxon>
        <taxon>Myxococcota</taxon>
        <taxon>Myxococcia</taxon>
        <taxon>Myxococcales</taxon>
        <taxon>Cystobacterineae</taxon>
        <taxon>Archangiaceae</taxon>
        <taxon>Archangium</taxon>
    </lineage>
</organism>
<name>A0AAC8Q485_9BACT</name>